<keyword evidence="3" id="KW-0460">Magnesium</keyword>
<dbReference type="InterPro" id="IPR036397">
    <property type="entry name" value="RNaseH_sf"/>
</dbReference>
<sequence>MKDTILVGLDTSSTKTGWSYYVNGNFTDSGVLNFSKQKNSDIRMQDMVNSIYEKLSALKVDIVAIETTAVTRNASSQRMLTMILGAVYGWCIQNNVEFVMFRPSEWRALISKEKKGRKRDELKQWSVQTVEKLFNKKVSDDEADAILIAQALVNKYE</sequence>
<dbReference type="InterPro" id="IPR002176">
    <property type="entry name" value="X-over_junc_endoDNase_RuvC"/>
</dbReference>
<evidence type="ECO:0000256" key="1">
    <source>
        <dbReference type="ARBA" id="ARBA00009518"/>
    </source>
</evidence>
<dbReference type="GO" id="GO:0006310">
    <property type="term" value="P:DNA recombination"/>
    <property type="evidence" value="ECO:0007669"/>
    <property type="project" value="UniProtKB-KW"/>
</dbReference>
<keyword evidence="2" id="KW-0227">DNA damage</keyword>
<protein>
    <submittedName>
        <fullName evidence="7">RuvC</fullName>
    </submittedName>
</protein>
<evidence type="ECO:0000256" key="6">
    <source>
        <dbReference type="ARBA" id="ARBA00023204"/>
    </source>
</evidence>
<comment type="similarity">
    <text evidence="1">Belongs to the RuvC family.</text>
</comment>
<dbReference type="GO" id="GO:0003677">
    <property type="term" value="F:DNA binding"/>
    <property type="evidence" value="ECO:0007669"/>
    <property type="project" value="UniProtKB-KW"/>
</dbReference>
<organism evidence="7">
    <name type="scientific">Siphoviridae sp. ctTC45</name>
    <dbReference type="NCBI Taxonomy" id="2827573"/>
    <lineage>
        <taxon>Viruses</taxon>
        <taxon>Duplodnaviria</taxon>
        <taxon>Heunggongvirae</taxon>
        <taxon>Uroviricota</taxon>
        <taxon>Caudoviricetes</taxon>
    </lineage>
</organism>
<dbReference type="GO" id="GO:0004520">
    <property type="term" value="F:DNA endonuclease activity"/>
    <property type="evidence" value="ECO:0007669"/>
    <property type="project" value="InterPro"/>
</dbReference>
<dbReference type="GO" id="GO:0006281">
    <property type="term" value="P:DNA repair"/>
    <property type="evidence" value="ECO:0007669"/>
    <property type="project" value="UniProtKB-KW"/>
</dbReference>
<dbReference type="InterPro" id="IPR012337">
    <property type="entry name" value="RNaseH-like_sf"/>
</dbReference>
<name>A0A8S5LQL7_9CAUD</name>
<keyword evidence="4" id="KW-0238">DNA-binding</keyword>
<keyword evidence="6" id="KW-0234">DNA repair</keyword>
<keyword evidence="5" id="KW-0233">DNA recombination</keyword>
<dbReference type="EMBL" id="BK015895">
    <property type="protein sequence ID" value="DAD72143.1"/>
    <property type="molecule type" value="Genomic_DNA"/>
</dbReference>
<proteinExistence type="inferred from homology"/>
<evidence type="ECO:0000256" key="2">
    <source>
        <dbReference type="ARBA" id="ARBA00022763"/>
    </source>
</evidence>
<reference evidence="7" key="1">
    <citation type="journal article" date="2021" name="Proc. Natl. Acad. Sci. U.S.A.">
        <title>A Catalog of Tens of Thousands of Viruses from Human Metagenomes Reveals Hidden Associations with Chronic Diseases.</title>
        <authorList>
            <person name="Tisza M.J."/>
            <person name="Buck C.B."/>
        </authorList>
    </citation>
    <scope>NUCLEOTIDE SEQUENCE</scope>
    <source>
        <strain evidence="7">CtTC45</strain>
    </source>
</reference>
<evidence type="ECO:0000256" key="4">
    <source>
        <dbReference type="ARBA" id="ARBA00023125"/>
    </source>
</evidence>
<evidence type="ECO:0000256" key="3">
    <source>
        <dbReference type="ARBA" id="ARBA00022842"/>
    </source>
</evidence>
<dbReference type="Pfam" id="PF02075">
    <property type="entry name" value="RuvC"/>
    <property type="match status" value="1"/>
</dbReference>
<evidence type="ECO:0000313" key="7">
    <source>
        <dbReference type="EMBL" id="DAD72143.1"/>
    </source>
</evidence>
<dbReference type="Gene3D" id="3.30.420.10">
    <property type="entry name" value="Ribonuclease H-like superfamily/Ribonuclease H"/>
    <property type="match status" value="1"/>
</dbReference>
<evidence type="ECO:0000256" key="5">
    <source>
        <dbReference type="ARBA" id="ARBA00023172"/>
    </source>
</evidence>
<dbReference type="SUPFAM" id="SSF53098">
    <property type="entry name" value="Ribonuclease H-like"/>
    <property type="match status" value="1"/>
</dbReference>
<accession>A0A8S5LQL7</accession>